<dbReference type="NCBIfam" id="TIGR03897">
    <property type="entry name" value="lanti_2_LanM"/>
    <property type="match status" value="1"/>
</dbReference>
<dbReference type="CDD" id="cd04792">
    <property type="entry name" value="LanM-like"/>
    <property type="match status" value="1"/>
</dbReference>
<evidence type="ECO:0000313" key="3">
    <source>
        <dbReference type="Proteomes" id="UP001221208"/>
    </source>
</evidence>
<name>A0ABT5K7R6_9BURK</name>
<proteinExistence type="predicted"/>
<dbReference type="RefSeq" id="WP_273675060.1">
    <property type="nucleotide sequence ID" value="NZ_JAQQXR010000027.1"/>
</dbReference>
<dbReference type="EMBL" id="JAQQXR010000027">
    <property type="protein sequence ID" value="MDC8760954.1"/>
    <property type="molecule type" value="Genomic_DNA"/>
</dbReference>
<dbReference type="PIRSF" id="PIRSF037228">
    <property type="entry name" value="Lant_mod_RumM"/>
    <property type="match status" value="1"/>
</dbReference>
<gene>
    <name evidence="2" type="ORF">OIK44_25530</name>
</gene>
<dbReference type="InterPro" id="IPR025410">
    <property type="entry name" value="Lant_dehyd"/>
</dbReference>
<dbReference type="InterPro" id="IPR007822">
    <property type="entry name" value="LANC-like"/>
</dbReference>
<dbReference type="InterPro" id="IPR012341">
    <property type="entry name" value="6hp_glycosidase-like_sf"/>
</dbReference>
<keyword evidence="3" id="KW-1185">Reference proteome</keyword>
<dbReference type="InterPro" id="IPR017146">
    <property type="entry name" value="Lanti_2_LanM"/>
</dbReference>
<dbReference type="SUPFAM" id="SSF158745">
    <property type="entry name" value="LanC-like"/>
    <property type="match status" value="1"/>
</dbReference>
<comment type="caution">
    <text evidence="2">The sequence shown here is derived from an EMBL/GenBank/DDBJ whole genome shotgun (WGS) entry which is preliminary data.</text>
</comment>
<dbReference type="SMART" id="SM01260">
    <property type="entry name" value="LANC_like"/>
    <property type="match status" value="1"/>
</dbReference>
<dbReference type="Gene3D" id="1.50.10.10">
    <property type="match status" value="1"/>
</dbReference>
<dbReference type="Pfam" id="PF05147">
    <property type="entry name" value="LANC_like"/>
    <property type="match status" value="1"/>
</dbReference>
<organism evidence="2 3">
    <name type="scientific">Janthinobacterium fluminis</name>
    <dbReference type="NCBI Taxonomy" id="2987524"/>
    <lineage>
        <taxon>Bacteria</taxon>
        <taxon>Pseudomonadati</taxon>
        <taxon>Pseudomonadota</taxon>
        <taxon>Betaproteobacteria</taxon>
        <taxon>Burkholderiales</taxon>
        <taxon>Oxalobacteraceae</taxon>
        <taxon>Janthinobacterium</taxon>
    </lineage>
</organism>
<sequence length="950" mass="106070">MDLHKLAGFYEEHTRLCQTKLQEFCTARKIQLEESYVQAVMPNLLDKLFGVTHKVLIAQYKAIAATVSFDDFCDSLLEPEVRAFFHSRYPVMRRWMDTLTMTWVEQSCELLARFIDDRAAIQRDIFRSDDAAEIRHIQFGMGDAHRGGRSVARIELCDGRKLIYKPRSLRIDLHFAALVQWLNQHGKLDLQVPVALDRGNYGWVEFIHHEECASPAQVEGFYERLGAWLALLYVLEGSDFHYENIIASGAQPVLIDLESFFHPQMPSANGESNNNFDDSVLRTGILPSRIDLDAAHLPDISGIADAEGKEGVVNSLFMVRGEDGAIHFERKKGTLQGALNVPRLHGEKIALGAAHITALKQGFQHMYATILTRREELHARLDAFKGDEVRVLFRNTVAYAHLLEEATHPTLMRSEAALNAHFNLLALAIADCPLAERFIPFETSDLQQRDVPLFTTTADGRHLQYAEDGRIPDFFENSGLARVRRKLELLSEHDMKHQAWVIEKTLLMSEKLNAPKTTTGDAPTRGDYSTEERLNARLLQEAHKVGDYIASQVHVDGDRASWMIVKATSLDNRKMELIPAFYDLYCGMPGEILYLSQLSLLSGEPKYRDLADKALHTLQCKLAQARNTIRPLGLFVGWGGVIHLFCSLAVMDGGRDANRHFAEIERLFDSVDFAELIAADRAYSLLKGAAGLMLACADYHIASGSPRALQLARQAAEHLLANRQQDYPGYSWLITSSVPLAGLAHGASGFSLAFARMYSATQEPQYLHACHEALTYERTLFVPEQQNWRDCRELANKMAPGQIVCVNAWAHGAPGIGLARLALLQAGIGGAEIQNELEIAVHTTLMHGFTGNHSLIFGSFGNLELLLSCGQYVDPALAQRCSEILPRLMQELDVHGWQLGEKNFQPLGMMVGVTGIGYQCLRFAFPDRMPSLLSGMSGPQLNTAAQRKIA</sequence>
<dbReference type="Pfam" id="PF13575">
    <property type="entry name" value="DUF4135"/>
    <property type="match status" value="1"/>
</dbReference>
<dbReference type="PRINTS" id="PR01950">
    <property type="entry name" value="LANCSUPER"/>
</dbReference>
<evidence type="ECO:0000313" key="2">
    <source>
        <dbReference type="EMBL" id="MDC8760954.1"/>
    </source>
</evidence>
<feature type="domain" description="Lantibiotic biosynthesis protein dehydration" evidence="1">
    <location>
        <begin position="89"/>
        <end position="456"/>
    </location>
</feature>
<dbReference type="Proteomes" id="UP001221208">
    <property type="component" value="Unassembled WGS sequence"/>
</dbReference>
<accession>A0ABT5K7R6</accession>
<protein>
    <submittedName>
        <fullName evidence="2">Type 2 lanthipeptide synthetase LanM family protein</fullName>
    </submittedName>
</protein>
<reference evidence="2 3" key="1">
    <citation type="submission" date="2022-10" db="EMBL/GenBank/DDBJ databases">
        <title>Janthinobacterium sp. hw3 Genome sequencing.</title>
        <authorList>
            <person name="Park S."/>
        </authorList>
    </citation>
    <scope>NUCLEOTIDE SEQUENCE [LARGE SCALE GENOMIC DNA]</scope>
    <source>
        <strain evidence="3">hw3</strain>
    </source>
</reference>
<evidence type="ECO:0000259" key="1">
    <source>
        <dbReference type="Pfam" id="PF13575"/>
    </source>
</evidence>